<keyword evidence="5" id="KW-0677">Repeat</keyword>
<keyword evidence="7" id="KW-0833">Ubl conjugation pathway</keyword>
<evidence type="ECO:0000256" key="7">
    <source>
        <dbReference type="ARBA" id="ARBA00022786"/>
    </source>
</evidence>
<keyword evidence="6" id="KW-0863">Zinc-finger</keyword>
<proteinExistence type="predicted"/>
<dbReference type="PROSITE" id="PS51873">
    <property type="entry name" value="TRIAD"/>
    <property type="match status" value="1"/>
</dbReference>
<name>A0ABR3RWE0_9PLEO</name>
<evidence type="ECO:0000256" key="2">
    <source>
        <dbReference type="ARBA" id="ARBA00012251"/>
    </source>
</evidence>
<dbReference type="InterPro" id="IPR044066">
    <property type="entry name" value="TRIAD_supradom"/>
</dbReference>
<dbReference type="PANTHER" id="PTHR11685">
    <property type="entry name" value="RBR FAMILY RING FINGER AND IBR DOMAIN-CONTAINING"/>
    <property type="match status" value="1"/>
</dbReference>
<dbReference type="Gene3D" id="3.30.40.10">
    <property type="entry name" value="Zinc/RING finger domain, C3HC4 (zinc finger)"/>
    <property type="match status" value="1"/>
</dbReference>
<dbReference type="Proteomes" id="UP001521222">
    <property type="component" value="Unassembled WGS sequence"/>
</dbReference>
<feature type="compositionally biased region" description="Basic and acidic residues" evidence="9">
    <location>
        <begin position="50"/>
        <end position="80"/>
    </location>
</feature>
<dbReference type="EC" id="2.3.2.31" evidence="2"/>
<dbReference type="InterPro" id="IPR017907">
    <property type="entry name" value="Znf_RING_CS"/>
</dbReference>
<evidence type="ECO:0000259" key="10">
    <source>
        <dbReference type="PROSITE" id="PS51873"/>
    </source>
</evidence>
<accession>A0ABR3RWE0</accession>
<dbReference type="Pfam" id="PF01485">
    <property type="entry name" value="IBR"/>
    <property type="match status" value="1"/>
</dbReference>
<evidence type="ECO:0000256" key="4">
    <source>
        <dbReference type="ARBA" id="ARBA00022723"/>
    </source>
</evidence>
<dbReference type="InterPro" id="IPR031127">
    <property type="entry name" value="E3_UB_ligase_RBR"/>
</dbReference>
<evidence type="ECO:0000256" key="1">
    <source>
        <dbReference type="ARBA" id="ARBA00001798"/>
    </source>
</evidence>
<keyword evidence="3" id="KW-0808">Transferase</keyword>
<evidence type="ECO:0000313" key="11">
    <source>
        <dbReference type="EMBL" id="KAL1608753.1"/>
    </source>
</evidence>
<protein>
    <recommendedName>
        <fullName evidence="2">RBR-type E3 ubiquitin transferase</fullName>
        <ecNumber evidence="2">2.3.2.31</ecNumber>
    </recommendedName>
</protein>
<dbReference type="CDD" id="cd20335">
    <property type="entry name" value="BRcat_RBR"/>
    <property type="match status" value="1"/>
</dbReference>
<feature type="domain" description="RING-type" evidence="10">
    <location>
        <begin position="102"/>
        <end position="330"/>
    </location>
</feature>
<keyword evidence="8" id="KW-0862">Zinc</keyword>
<evidence type="ECO:0000256" key="5">
    <source>
        <dbReference type="ARBA" id="ARBA00022737"/>
    </source>
</evidence>
<organism evidence="11 12">
    <name type="scientific">Nothophoma quercina</name>
    <dbReference type="NCBI Taxonomy" id="749835"/>
    <lineage>
        <taxon>Eukaryota</taxon>
        <taxon>Fungi</taxon>
        <taxon>Dikarya</taxon>
        <taxon>Ascomycota</taxon>
        <taxon>Pezizomycotina</taxon>
        <taxon>Dothideomycetes</taxon>
        <taxon>Pleosporomycetidae</taxon>
        <taxon>Pleosporales</taxon>
        <taxon>Pleosporineae</taxon>
        <taxon>Didymellaceae</taxon>
        <taxon>Nothophoma</taxon>
    </lineage>
</organism>
<comment type="catalytic activity">
    <reaction evidence="1">
        <text>[E2 ubiquitin-conjugating enzyme]-S-ubiquitinyl-L-cysteine + [acceptor protein]-L-lysine = [E2 ubiquitin-conjugating enzyme]-L-cysteine + [acceptor protein]-N(6)-ubiquitinyl-L-lysine.</text>
        <dbReference type="EC" id="2.3.2.31"/>
    </reaction>
</comment>
<comment type="caution">
    <text evidence="11">The sequence shown here is derived from an EMBL/GenBank/DDBJ whole genome shotgun (WGS) entry which is preliminary data.</text>
</comment>
<dbReference type="Pfam" id="PF22191">
    <property type="entry name" value="IBR_1"/>
    <property type="match status" value="1"/>
</dbReference>
<keyword evidence="4" id="KW-0479">Metal-binding</keyword>
<evidence type="ECO:0000256" key="3">
    <source>
        <dbReference type="ARBA" id="ARBA00022679"/>
    </source>
</evidence>
<dbReference type="PROSITE" id="PS00518">
    <property type="entry name" value="ZF_RING_1"/>
    <property type="match status" value="1"/>
</dbReference>
<keyword evidence="12" id="KW-1185">Reference proteome</keyword>
<dbReference type="EMBL" id="JAKIXB020000005">
    <property type="protein sequence ID" value="KAL1608753.1"/>
    <property type="molecule type" value="Genomic_DNA"/>
</dbReference>
<sequence>MAPSTRLAAQPERRKDYRRVAPAIRAGSSRNPIMLEDTPPSQTPTAPVKKAKDSIKDASKPARDSKGRFIKSDTSKSKPKPDRKKVVKVAAQPKAEKKPFPEKTECMICAMTKNTKGSFRASSIENACKHFQGVCDLCIGKQIKTKMAARQLTDAHLPCMLPKCEAVLDHTALKKVMTKALFDNWDAAVTKHLLAADPSYVACLNPQCGIYFSAENCGSKHGSKNESKPKENNIDKASCPYCEHELCLSCNRPWHSGSCNSAKRAEDKQSEKMIKKLGAKPCPKCGVNIEKRGGCDHMNCQRCRHNFCWECLGPYNGNANNHAEGCSHRASMIAHDIGNFADENLTVAQVNALIERARQDREAGREPQPQLQLAPGVQLINGAAGMPLAPNPVFPAPTRPRLPLILPGVAMPPAGQLQEDAILQAVRQVLTPAMVRDQLLAFLSRGLARGPGH</sequence>
<reference evidence="11 12" key="1">
    <citation type="submission" date="2024-02" db="EMBL/GenBank/DDBJ databases">
        <title>De novo assembly and annotation of 12 fungi associated with fruit tree decline syndrome in Ontario, Canada.</title>
        <authorList>
            <person name="Sulman M."/>
            <person name="Ellouze W."/>
            <person name="Ilyukhin E."/>
        </authorList>
    </citation>
    <scope>NUCLEOTIDE SEQUENCE [LARGE SCALE GENOMIC DNA]</scope>
    <source>
        <strain evidence="11 12">M97-236</strain>
    </source>
</reference>
<dbReference type="Gene3D" id="1.20.120.1750">
    <property type="match status" value="1"/>
</dbReference>
<dbReference type="InterPro" id="IPR002867">
    <property type="entry name" value="IBR_dom"/>
</dbReference>
<evidence type="ECO:0000256" key="8">
    <source>
        <dbReference type="ARBA" id="ARBA00022833"/>
    </source>
</evidence>
<evidence type="ECO:0000313" key="12">
    <source>
        <dbReference type="Proteomes" id="UP001521222"/>
    </source>
</evidence>
<dbReference type="SUPFAM" id="SSF57850">
    <property type="entry name" value="RING/U-box"/>
    <property type="match status" value="1"/>
</dbReference>
<evidence type="ECO:0000256" key="6">
    <source>
        <dbReference type="ARBA" id="ARBA00022771"/>
    </source>
</evidence>
<evidence type="ECO:0000256" key="9">
    <source>
        <dbReference type="SAM" id="MobiDB-lite"/>
    </source>
</evidence>
<gene>
    <name evidence="11" type="ORF">SLS59_001944</name>
</gene>
<feature type="region of interest" description="Disordered" evidence="9">
    <location>
        <begin position="1"/>
        <end position="96"/>
    </location>
</feature>
<dbReference type="SMART" id="SM00647">
    <property type="entry name" value="IBR"/>
    <property type="match status" value="2"/>
</dbReference>
<dbReference type="InterPro" id="IPR013083">
    <property type="entry name" value="Znf_RING/FYVE/PHD"/>
</dbReference>